<dbReference type="EMBL" id="JBFXLU010000098">
    <property type="protein sequence ID" value="KAL2842528.1"/>
    <property type="molecule type" value="Genomic_DNA"/>
</dbReference>
<evidence type="ECO:0000256" key="7">
    <source>
        <dbReference type="ARBA" id="ARBA00023180"/>
    </source>
</evidence>
<dbReference type="InterPro" id="IPR017853">
    <property type="entry name" value="GH"/>
</dbReference>
<comment type="pathway">
    <text evidence="2">Glycan metabolism; cellulose degradation.</text>
</comment>
<dbReference type="SUPFAM" id="SSF51445">
    <property type="entry name" value="(Trans)glycosidases"/>
    <property type="match status" value="1"/>
</dbReference>
<feature type="region of interest" description="Disordered" evidence="11">
    <location>
        <begin position="468"/>
        <end position="497"/>
    </location>
</feature>
<proteinExistence type="inferred from homology"/>
<evidence type="ECO:0000256" key="5">
    <source>
        <dbReference type="ARBA" id="ARBA00022801"/>
    </source>
</evidence>
<dbReference type="Gene3D" id="3.40.50.1700">
    <property type="entry name" value="Glycoside hydrolase family 3 C-terminal domain"/>
    <property type="match status" value="1"/>
</dbReference>
<dbReference type="EC" id="3.2.1.21" evidence="4"/>
<sequence>MTEKLNFQSAVEAIRCGQDPSLAARGLLQELTGEEKLSLLHGNQEFWEGMAKLYQGFYLSNPYVHGEIKRLGVPGIRYCDGPRGININQATAFPVSMARGATWDPRLEEQVAHVIGLEARLYKANTVGSASINLPRHPAWGRVQETYGEDPLLLGEFGAAHVRGLKPNVMPCVKHFALNSMETARFRVNVTVDEAALHELYLPHFKRCVEEGVPVIMTAYNSVNGEWASENKHLLTDILRNSWGFQGILISDWVFGVRDGVKSIKAGLDIEAPFRNRRAASVRSALESSKLSWTEIDQVAHRILTTQLRHYATREPEEPTADLIFSQSSRQLAREVASKSMVLLKNNPVSGERLLPLPEKLESLAVIGRLANSRQTGDRASSLVACPEVISAYDGIRDALPHVKVLLSDSDAEAMVHTATKADVVVLVVGYDAEDEGEFLRPSRESDPGAQALLPEVDDSFWARRVQRARKDARDGTPTATQGKQEGLLSRPTGGDRRSVRLRNEDVQLIHAVATVNPRIIVSVVTAGAIITDEWRFKIPALLVSWYSGCQGGRALADVLIGAVNPSGHLPWSMPRSEADLPYFDPDANQVTYTKWIGQRLLDRRGLSAAYPLGFGLSYTRFVVERAELGSAHTRGVRLQVQLRNAGERPGRCVVQVYGCPKFLSSSTSEDFPRRVLAGFQAVELGAHESKSIEVVAQSAPFQRWVNGRLVWDVGQVLLEVGQFAGDPEAVKLLYRGSQARM</sequence>
<organism evidence="13 14">
    <name type="scientific">Aspergillus pseudoustus</name>
    <dbReference type="NCBI Taxonomy" id="1810923"/>
    <lineage>
        <taxon>Eukaryota</taxon>
        <taxon>Fungi</taxon>
        <taxon>Dikarya</taxon>
        <taxon>Ascomycota</taxon>
        <taxon>Pezizomycotina</taxon>
        <taxon>Eurotiomycetes</taxon>
        <taxon>Eurotiomycetidae</taxon>
        <taxon>Eurotiales</taxon>
        <taxon>Aspergillaceae</taxon>
        <taxon>Aspergillus</taxon>
        <taxon>Aspergillus subgen. Nidulantes</taxon>
    </lineage>
</organism>
<feature type="domain" description="Fibronectin type III-like" evidence="12">
    <location>
        <begin position="653"/>
        <end position="725"/>
    </location>
</feature>
<name>A0ABR4JR56_9EURO</name>
<dbReference type="SUPFAM" id="SSF52279">
    <property type="entry name" value="Beta-D-glucan exohydrolase, C-terminal domain"/>
    <property type="match status" value="2"/>
</dbReference>
<accession>A0ABR4JR56</accession>
<evidence type="ECO:0000256" key="2">
    <source>
        <dbReference type="ARBA" id="ARBA00004987"/>
    </source>
</evidence>
<gene>
    <name evidence="13" type="ORF">BJY01DRAFT_200473</name>
</gene>
<comment type="caution">
    <text evidence="13">The sequence shown here is derived from an EMBL/GenBank/DDBJ whole genome shotgun (WGS) entry which is preliminary data.</text>
</comment>
<dbReference type="GO" id="GO:0016787">
    <property type="term" value="F:hydrolase activity"/>
    <property type="evidence" value="ECO:0007669"/>
    <property type="project" value="UniProtKB-KW"/>
</dbReference>
<evidence type="ECO:0000256" key="10">
    <source>
        <dbReference type="ARBA" id="ARBA00023326"/>
    </source>
</evidence>
<dbReference type="Gene3D" id="3.20.20.300">
    <property type="entry name" value="Glycoside hydrolase, family 3, N-terminal domain"/>
    <property type="match status" value="1"/>
</dbReference>
<evidence type="ECO:0000256" key="3">
    <source>
        <dbReference type="ARBA" id="ARBA00005336"/>
    </source>
</evidence>
<dbReference type="InterPro" id="IPR050288">
    <property type="entry name" value="Cellulose_deg_GH3"/>
</dbReference>
<keyword evidence="8" id="KW-0119">Carbohydrate metabolism</keyword>
<dbReference type="PRINTS" id="PR00133">
    <property type="entry name" value="GLHYDRLASE3"/>
</dbReference>
<dbReference type="PANTHER" id="PTHR42715:SF3">
    <property type="entry name" value="BETA-GLUCOSIDASE B-RELATED"/>
    <property type="match status" value="1"/>
</dbReference>
<keyword evidence="14" id="KW-1185">Reference proteome</keyword>
<comment type="catalytic activity">
    <reaction evidence="1">
        <text>Hydrolysis of terminal, non-reducing beta-D-glucosyl residues with release of beta-D-glucose.</text>
        <dbReference type="EC" id="3.2.1.21"/>
    </reaction>
</comment>
<keyword evidence="9" id="KW-0326">Glycosidase</keyword>
<dbReference type="Gene3D" id="2.60.40.10">
    <property type="entry name" value="Immunoglobulins"/>
    <property type="match status" value="1"/>
</dbReference>
<dbReference type="InterPro" id="IPR026891">
    <property type="entry name" value="Fn3-like"/>
</dbReference>
<reference evidence="13 14" key="1">
    <citation type="submission" date="2024-07" db="EMBL/GenBank/DDBJ databases">
        <title>Section-level genome sequencing and comparative genomics of Aspergillus sections Usti and Cavernicolus.</title>
        <authorList>
            <consortium name="Lawrence Berkeley National Laboratory"/>
            <person name="Nybo J.L."/>
            <person name="Vesth T.C."/>
            <person name="Theobald S."/>
            <person name="Frisvad J.C."/>
            <person name="Larsen T.O."/>
            <person name="Kjaerboelling I."/>
            <person name="Rothschild-Mancinelli K."/>
            <person name="Lyhne E.K."/>
            <person name="Kogle M.E."/>
            <person name="Barry K."/>
            <person name="Clum A."/>
            <person name="Na H."/>
            <person name="Ledsgaard L."/>
            <person name="Lin J."/>
            <person name="Lipzen A."/>
            <person name="Kuo A."/>
            <person name="Riley R."/>
            <person name="Mondo S."/>
            <person name="Labutti K."/>
            <person name="Haridas S."/>
            <person name="Pangalinan J."/>
            <person name="Salamov A.A."/>
            <person name="Simmons B.A."/>
            <person name="Magnuson J.K."/>
            <person name="Chen J."/>
            <person name="Drula E."/>
            <person name="Henrissat B."/>
            <person name="Wiebenga A."/>
            <person name="Lubbers R.J."/>
            <person name="Gomes A.C."/>
            <person name="Makela M.R."/>
            <person name="Stajich J."/>
            <person name="Grigoriev I.V."/>
            <person name="Mortensen U.H."/>
            <person name="De Vries R.P."/>
            <person name="Baker S.E."/>
            <person name="Andersen M.R."/>
        </authorList>
    </citation>
    <scope>NUCLEOTIDE SEQUENCE [LARGE SCALE GENOMIC DNA]</scope>
    <source>
        <strain evidence="13 14">CBS 123904</strain>
    </source>
</reference>
<dbReference type="InterPro" id="IPR002772">
    <property type="entry name" value="Glyco_hydro_3_C"/>
</dbReference>
<dbReference type="PANTHER" id="PTHR42715">
    <property type="entry name" value="BETA-GLUCOSIDASE"/>
    <property type="match status" value="1"/>
</dbReference>
<dbReference type="InterPro" id="IPR013783">
    <property type="entry name" value="Ig-like_fold"/>
</dbReference>
<dbReference type="InterPro" id="IPR036881">
    <property type="entry name" value="Glyco_hydro_3_C_sf"/>
</dbReference>
<evidence type="ECO:0000259" key="12">
    <source>
        <dbReference type="SMART" id="SM01217"/>
    </source>
</evidence>
<keyword evidence="6" id="KW-0136">Cellulose degradation</keyword>
<keyword evidence="10" id="KW-0624">Polysaccharide degradation</keyword>
<comment type="similarity">
    <text evidence="3">Belongs to the glycosyl hydrolase 3 family.</text>
</comment>
<keyword evidence="5 13" id="KW-0378">Hydrolase</keyword>
<dbReference type="InterPro" id="IPR001764">
    <property type="entry name" value="Glyco_hydro_3_N"/>
</dbReference>
<dbReference type="Proteomes" id="UP001610446">
    <property type="component" value="Unassembled WGS sequence"/>
</dbReference>
<evidence type="ECO:0000313" key="14">
    <source>
        <dbReference type="Proteomes" id="UP001610446"/>
    </source>
</evidence>
<protein>
    <recommendedName>
        <fullName evidence="4">beta-glucosidase</fullName>
        <ecNumber evidence="4">3.2.1.21</ecNumber>
    </recommendedName>
</protein>
<evidence type="ECO:0000256" key="9">
    <source>
        <dbReference type="ARBA" id="ARBA00023295"/>
    </source>
</evidence>
<dbReference type="Pfam" id="PF01915">
    <property type="entry name" value="Glyco_hydro_3_C"/>
    <property type="match status" value="1"/>
</dbReference>
<evidence type="ECO:0000256" key="4">
    <source>
        <dbReference type="ARBA" id="ARBA00012744"/>
    </source>
</evidence>
<keyword evidence="7" id="KW-0325">Glycoprotein</keyword>
<evidence type="ECO:0000256" key="11">
    <source>
        <dbReference type="SAM" id="MobiDB-lite"/>
    </source>
</evidence>
<dbReference type="Pfam" id="PF00933">
    <property type="entry name" value="Glyco_hydro_3"/>
    <property type="match status" value="1"/>
</dbReference>
<dbReference type="InterPro" id="IPR036962">
    <property type="entry name" value="Glyco_hydro_3_N_sf"/>
</dbReference>
<evidence type="ECO:0000313" key="13">
    <source>
        <dbReference type="EMBL" id="KAL2842528.1"/>
    </source>
</evidence>
<evidence type="ECO:0000256" key="1">
    <source>
        <dbReference type="ARBA" id="ARBA00000448"/>
    </source>
</evidence>
<evidence type="ECO:0000256" key="6">
    <source>
        <dbReference type="ARBA" id="ARBA00023001"/>
    </source>
</evidence>
<evidence type="ECO:0000256" key="8">
    <source>
        <dbReference type="ARBA" id="ARBA00023277"/>
    </source>
</evidence>
<dbReference type="SMART" id="SM01217">
    <property type="entry name" value="Fn3_like"/>
    <property type="match status" value="1"/>
</dbReference>